<keyword evidence="2 6" id="KW-0853">WD repeat</keyword>
<dbReference type="AlphaFoldDB" id="A0A0D8XM03"/>
<dbReference type="SMART" id="SM00320">
    <property type="entry name" value="WD40"/>
    <property type="match status" value="6"/>
</dbReference>
<feature type="repeat" description="WD" evidence="6">
    <location>
        <begin position="194"/>
        <end position="230"/>
    </location>
</feature>
<dbReference type="Proteomes" id="UP000053766">
    <property type="component" value="Unassembled WGS sequence"/>
</dbReference>
<keyword evidence="4" id="KW-0833">Ubl conjugation pathway</keyword>
<reference evidence="7 8" key="1">
    <citation type="submission" date="2013-11" db="EMBL/GenBank/DDBJ databases">
        <title>Draft genome of the bovine lungworm Dictyocaulus viviparus.</title>
        <authorList>
            <person name="Mitreva M."/>
        </authorList>
    </citation>
    <scope>NUCLEOTIDE SEQUENCE [LARGE SCALE GENOMIC DNA]</scope>
    <source>
        <strain evidence="7 8">HannoverDv2000</strain>
    </source>
</reference>
<organism evidence="7 8">
    <name type="scientific">Dictyocaulus viviparus</name>
    <name type="common">Bovine lungworm</name>
    <dbReference type="NCBI Taxonomy" id="29172"/>
    <lineage>
        <taxon>Eukaryota</taxon>
        <taxon>Metazoa</taxon>
        <taxon>Ecdysozoa</taxon>
        <taxon>Nematoda</taxon>
        <taxon>Chromadorea</taxon>
        <taxon>Rhabditida</taxon>
        <taxon>Rhabditina</taxon>
        <taxon>Rhabditomorpha</taxon>
        <taxon>Strongyloidea</taxon>
        <taxon>Metastrongylidae</taxon>
        <taxon>Dictyocaulus</taxon>
    </lineage>
</organism>
<dbReference type="InterPro" id="IPR036322">
    <property type="entry name" value="WD40_repeat_dom_sf"/>
</dbReference>
<dbReference type="PANTHER" id="PTHR22852:SF0">
    <property type="entry name" value="DENTICLELESS PROTEIN HOMOLOG"/>
    <property type="match status" value="1"/>
</dbReference>
<dbReference type="GO" id="GO:0007095">
    <property type="term" value="P:mitotic G2 DNA damage checkpoint signaling"/>
    <property type="evidence" value="ECO:0007669"/>
    <property type="project" value="TreeGrafter"/>
</dbReference>
<dbReference type="PROSITE" id="PS50294">
    <property type="entry name" value="WD_REPEATS_REGION"/>
    <property type="match status" value="1"/>
</dbReference>
<dbReference type="SUPFAM" id="SSF50978">
    <property type="entry name" value="WD40 repeat-like"/>
    <property type="match status" value="1"/>
</dbReference>
<keyword evidence="3" id="KW-0677">Repeat</keyword>
<evidence type="ECO:0000256" key="5">
    <source>
        <dbReference type="ARBA" id="ARBA00038344"/>
    </source>
</evidence>
<gene>
    <name evidence="7" type="ORF">DICVIV_08374</name>
</gene>
<dbReference type="GO" id="GO:0030674">
    <property type="term" value="F:protein-macromolecule adaptor activity"/>
    <property type="evidence" value="ECO:0007669"/>
    <property type="project" value="TreeGrafter"/>
</dbReference>
<evidence type="ECO:0000256" key="3">
    <source>
        <dbReference type="ARBA" id="ARBA00022737"/>
    </source>
</evidence>
<dbReference type="PROSITE" id="PS50082">
    <property type="entry name" value="WD_REPEATS_2"/>
    <property type="match status" value="2"/>
</dbReference>
<proteinExistence type="inferred from homology"/>
<dbReference type="Gene3D" id="2.130.10.10">
    <property type="entry name" value="YVTN repeat-like/Quinoprotein amine dehydrogenase"/>
    <property type="match status" value="2"/>
</dbReference>
<dbReference type="InterPro" id="IPR051865">
    <property type="entry name" value="WD-repeat_CDT2_adapter"/>
</dbReference>
<evidence type="ECO:0000256" key="4">
    <source>
        <dbReference type="ARBA" id="ARBA00022786"/>
    </source>
</evidence>
<accession>A0A0D8XM03</accession>
<feature type="repeat" description="WD" evidence="6">
    <location>
        <begin position="152"/>
        <end position="194"/>
    </location>
</feature>
<reference evidence="8" key="2">
    <citation type="journal article" date="2016" name="Sci. Rep.">
        <title>Dictyocaulus viviparus genome, variome and transcriptome elucidate lungworm biology and support future intervention.</title>
        <authorList>
            <person name="McNulty S.N."/>
            <person name="Strube C."/>
            <person name="Rosa B.A."/>
            <person name="Martin J.C."/>
            <person name="Tyagi R."/>
            <person name="Choi Y.J."/>
            <person name="Wang Q."/>
            <person name="Hallsworth Pepin K."/>
            <person name="Zhang X."/>
            <person name="Ozersky P."/>
            <person name="Wilson R.K."/>
            <person name="Sternberg P.W."/>
            <person name="Gasser R.B."/>
            <person name="Mitreva M."/>
        </authorList>
    </citation>
    <scope>NUCLEOTIDE SEQUENCE [LARGE SCALE GENOMIC DNA]</scope>
    <source>
        <strain evidence="8">HannoverDv2000</strain>
    </source>
</reference>
<dbReference type="PROSITE" id="PS00678">
    <property type="entry name" value="WD_REPEATS_1"/>
    <property type="match status" value="1"/>
</dbReference>
<dbReference type="InterPro" id="IPR015943">
    <property type="entry name" value="WD40/YVTN_repeat-like_dom_sf"/>
</dbReference>
<dbReference type="OrthoDB" id="2096344at2759"/>
<keyword evidence="8" id="KW-1185">Reference proteome</keyword>
<comment type="similarity">
    <text evidence="5">Belongs to the WD repeat cdt2 family.</text>
</comment>
<dbReference type="Pfam" id="PF00400">
    <property type="entry name" value="WD40"/>
    <property type="match status" value="3"/>
</dbReference>
<evidence type="ECO:0000256" key="1">
    <source>
        <dbReference type="ARBA" id="ARBA00004906"/>
    </source>
</evidence>
<dbReference type="PANTHER" id="PTHR22852">
    <property type="entry name" value="LETHAL 2 DENTICLELESS PROTEIN RETINOIC ACID-REGULATED NUCLEAR MATRIX-ASSOCIATED PROTEIN"/>
    <property type="match status" value="1"/>
</dbReference>
<evidence type="ECO:0000256" key="6">
    <source>
        <dbReference type="PROSITE-ProRule" id="PRU00221"/>
    </source>
</evidence>
<protein>
    <submittedName>
        <fullName evidence="7">WD domain, G-beta repeat protein</fullName>
    </submittedName>
</protein>
<evidence type="ECO:0000256" key="2">
    <source>
        <dbReference type="ARBA" id="ARBA00022574"/>
    </source>
</evidence>
<dbReference type="STRING" id="29172.A0A0D8XM03"/>
<sequence>MTGLHRALVDRRERSTFNGRAELIYNCKTLYRTTPCFSDRTNDHFKLYTIIQMDLIQASNPIRSRKKRYLANHFKHYSSTGWTKTSFGESGNDNNDLKEALQNNGTWVVCRFSLHSETVLYLGDDEGNIGIVDVTPAVSSRTGSHAKTLQCFVAHDATVMDVLGVPNCPNQLLSISGDTTVRLWDLQRLQSTLYFGHEMSVRSVCFAPDSSNVFATGGRDGQIRLWDTRTSCFEKQGKSLKRSVNVYKNAHVQNDVRATSKKKCNSVRLSGRREKVEPPSVTCLVYANEHTLVSSSSNAKSGLRLWDTRKISGREEGHILSTLEVPISKDAGITSLCLDRFGSSLFAAVTDNCIYEYGILTSDTKPIRHFTGAAIESFYVQVQASPVNDFLLCGSKNQQAVIWDLQDLYIHDNDCMRTIERQCRALLPKFTLNGHDSEVCCVGWSRTGKYIVSMDDEHFRVWSADRLEQNITEMSGFKKEMASAYELNESENATLLVNRMTISHDRINQMSMFSSAVSSRKRKEPFTSPTKIVDTLAHSPGSKVFKLLSPILPLSNITNVDSGTPDPSNLPTSRSKSKSVRKGVFYYRFPTENLPNKVYERFVSKFKATRQLEVQNCVTNLDAKKIIDDYCVCGDSKQSKTSKLEKTKVPSITEFGDSVCSKMLCEQYRALQKSPRKLTVKLTPLKMQSVTQIEEAFQAFGNAQPYRYRRLYDAY</sequence>
<dbReference type="EMBL" id="KN716400">
    <property type="protein sequence ID" value="KJH45570.1"/>
    <property type="molecule type" value="Genomic_DNA"/>
</dbReference>
<dbReference type="InterPro" id="IPR019775">
    <property type="entry name" value="WD40_repeat_CS"/>
</dbReference>
<dbReference type="GO" id="GO:0005634">
    <property type="term" value="C:nucleus"/>
    <property type="evidence" value="ECO:0007669"/>
    <property type="project" value="TreeGrafter"/>
</dbReference>
<comment type="pathway">
    <text evidence="1">Protein modification; protein ubiquitination.</text>
</comment>
<name>A0A0D8XM03_DICVI</name>
<evidence type="ECO:0000313" key="8">
    <source>
        <dbReference type="Proteomes" id="UP000053766"/>
    </source>
</evidence>
<evidence type="ECO:0000313" key="7">
    <source>
        <dbReference type="EMBL" id="KJH45570.1"/>
    </source>
</evidence>
<dbReference type="InterPro" id="IPR001680">
    <property type="entry name" value="WD40_rpt"/>
</dbReference>
<dbReference type="GO" id="GO:0043161">
    <property type="term" value="P:proteasome-mediated ubiquitin-dependent protein catabolic process"/>
    <property type="evidence" value="ECO:0007669"/>
    <property type="project" value="TreeGrafter"/>
</dbReference>